<comment type="subcellular location">
    <subcellularLocation>
        <location evidence="1">Membrane</location>
        <topology evidence="1">Multi-pass membrane protein</topology>
    </subcellularLocation>
</comment>
<dbReference type="Pfam" id="PF02077">
    <property type="entry name" value="SURF4"/>
    <property type="match status" value="1"/>
</dbReference>
<dbReference type="GO" id="GO:0016020">
    <property type="term" value="C:membrane"/>
    <property type="evidence" value="ECO:0007669"/>
    <property type="project" value="UniProtKB-SubCell"/>
</dbReference>
<feature type="transmembrane region" description="Helical" evidence="6">
    <location>
        <begin position="211"/>
        <end position="229"/>
    </location>
</feature>
<comment type="similarity">
    <text evidence="2">Belongs to the SURF4 family.</text>
</comment>
<dbReference type="PROSITE" id="PS01339">
    <property type="entry name" value="SURF4"/>
    <property type="match status" value="1"/>
</dbReference>
<sequence>MNHFRLDEREKKWLSKAEDLTDDFIRHTRHVLPVLARLCLVSTFFEDGCRMFQQWSDQVAFYQESWYIPPILGHLLVIHGVFGQIGSVCMILARKKIPWSVAVLGSVVLSQTILYRIFWEPKFLLRNVSIAGALIFLAAETFKEPESLFAGLPSGGDENNLRCMLMLVGRCCLALMYLTMIKFEFSLYRMLNLFISFGLMSCVIVGYRTRLMALVVAIFFFVINFYDNAWWTVPNDSNRFYRDFMKYDFFQALSVIGGLLLVIAYGPGGVSYDDFKKQW</sequence>
<evidence type="ECO:0000256" key="6">
    <source>
        <dbReference type="SAM" id="Phobius"/>
    </source>
</evidence>
<evidence type="ECO:0000256" key="1">
    <source>
        <dbReference type="ARBA" id="ARBA00004141"/>
    </source>
</evidence>
<protein>
    <submittedName>
        <fullName evidence="8">Surfeit locus protein 4</fullName>
    </submittedName>
</protein>
<dbReference type="WBParaSite" id="MBELARI_LOCUS21724">
    <property type="protein sequence ID" value="MBELARI_LOCUS21724"/>
    <property type="gene ID" value="MBELARI_LOCUS21724"/>
</dbReference>
<dbReference type="AlphaFoldDB" id="A0AAF3F585"/>
<feature type="transmembrane region" description="Helical" evidence="6">
    <location>
        <begin position="249"/>
        <end position="270"/>
    </location>
</feature>
<evidence type="ECO:0000256" key="2">
    <source>
        <dbReference type="ARBA" id="ARBA00006945"/>
    </source>
</evidence>
<dbReference type="InterPro" id="IPR002995">
    <property type="entry name" value="Surf4"/>
</dbReference>
<evidence type="ECO:0000313" key="7">
    <source>
        <dbReference type="Proteomes" id="UP000887575"/>
    </source>
</evidence>
<keyword evidence="5 6" id="KW-0472">Membrane</keyword>
<name>A0AAF3F585_9BILA</name>
<reference evidence="8" key="1">
    <citation type="submission" date="2024-02" db="UniProtKB">
        <authorList>
            <consortium name="WormBaseParasite"/>
        </authorList>
    </citation>
    <scope>IDENTIFICATION</scope>
</reference>
<feature type="transmembrane region" description="Helical" evidence="6">
    <location>
        <begin position="71"/>
        <end position="92"/>
    </location>
</feature>
<feature type="transmembrane region" description="Helical" evidence="6">
    <location>
        <begin position="187"/>
        <end position="206"/>
    </location>
</feature>
<dbReference type="Proteomes" id="UP000887575">
    <property type="component" value="Unassembled WGS sequence"/>
</dbReference>
<accession>A0AAF3F585</accession>
<evidence type="ECO:0000256" key="5">
    <source>
        <dbReference type="ARBA" id="ARBA00023136"/>
    </source>
</evidence>
<evidence type="ECO:0000313" key="8">
    <source>
        <dbReference type="WBParaSite" id="MBELARI_LOCUS21724"/>
    </source>
</evidence>
<keyword evidence="7" id="KW-1185">Reference proteome</keyword>
<keyword evidence="4 6" id="KW-1133">Transmembrane helix</keyword>
<keyword evidence="3 6" id="KW-0812">Transmembrane</keyword>
<feature type="transmembrane region" description="Helical" evidence="6">
    <location>
        <begin position="99"/>
        <end position="118"/>
    </location>
</feature>
<evidence type="ECO:0000256" key="3">
    <source>
        <dbReference type="ARBA" id="ARBA00022692"/>
    </source>
</evidence>
<organism evidence="7 8">
    <name type="scientific">Mesorhabditis belari</name>
    <dbReference type="NCBI Taxonomy" id="2138241"/>
    <lineage>
        <taxon>Eukaryota</taxon>
        <taxon>Metazoa</taxon>
        <taxon>Ecdysozoa</taxon>
        <taxon>Nematoda</taxon>
        <taxon>Chromadorea</taxon>
        <taxon>Rhabditida</taxon>
        <taxon>Rhabditina</taxon>
        <taxon>Rhabditomorpha</taxon>
        <taxon>Rhabditoidea</taxon>
        <taxon>Rhabditidae</taxon>
        <taxon>Mesorhabditinae</taxon>
        <taxon>Mesorhabditis</taxon>
    </lineage>
</organism>
<proteinExistence type="inferred from homology"/>
<evidence type="ECO:0000256" key="4">
    <source>
        <dbReference type="ARBA" id="ARBA00022989"/>
    </source>
</evidence>